<dbReference type="GO" id="GO:0051082">
    <property type="term" value="F:unfolded protein binding"/>
    <property type="evidence" value="ECO:0007669"/>
    <property type="project" value="TreeGrafter"/>
</dbReference>
<dbReference type="PANTHER" id="PTHR43948">
    <property type="entry name" value="DNAJ HOMOLOG SUBFAMILY B"/>
    <property type="match status" value="1"/>
</dbReference>
<reference evidence="2 3" key="1">
    <citation type="submission" date="2014-06" db="EMBL/GenBank/DDBJ databases">
        <title>Genome evolution of avian class.</title>
        <authorList>
            <person name="Zhang G."/>
            <person name="Li C."/>
        </authorList>
    </citation>
    <scope>NUCLEOTIDE SEQUENCE [LARGE SCALE GENOMIC DNA]</scope>
    <source>
        <strain evidence="2">BGI_N309</strain>
    </source>
</reference>
<feature type="non-terminal residue" evidence="2">
    <location>
        <position position="55"/>
    </location>
</feature>
<dbReference type="EMBL" id="KL885442">
    <property type="protein sequence ID" value="KGL72878.1"/>
    <property type="molecule type" value="Genomic_DNA"/>
</dbReference>
<keyword evidence="3" id="KW-1185">Reference proteome</keyword>
<sequence>YRTLGLARGASDEDIKRAYRRQALRYHPDKNKEAGAEERFKEVAEAYDVLSDPKK</sequence>
<dbReference type="SUPFAM" id="SSF46565">
    <property type="entry name" value="Chaperone J-domain"/>
    <property type="match status" value="1"/>
</dbReference>
<evidence type="ECO:0000313" key="3">
    <source>
        <dbReference type="Proteomes" id="UP000053641"/>
    </source>
</evidence>
<protein>
    <submittedName>
        <fullName evidence="2">DnaJ subfamily B member 1</fullName>
    </submittedName>
</protein>
<accession>A0A099YV69</accession>
<dbReference type="SMART" id="SM00271">
    <property type="entry name" value="DnaJ"/>
    <property type="match status" value="1"/>
</dbReference>
<feature type="domain" description="J" evidence="1">
    <location>
        <begin position="1"/>
        <end position="55"/>
    </location>
</feature>
<proteinExistence type="predicted"/>
<evidence type="ECO:0000259" key="1">
    <source>
        <dbReference type="PROSITE" id="PS50076"/>
    </source>
</evidence>
<dbReference type="PRINTS" id="PR00625">
    <property type="entry name" value="JDOMAIN"/>
</dbReference>
<dbReference type="PANTHER" id="PTHR43948:SF10">
    <property type="entry name" value="MRJ, ISOFORM E"/>
    <property type="match status" value="1"/>
</dbReference>
<dbReference type="CDD" id="cd06257">
    <property type="entry name" value="DnaJ"/>
    <property type="match status" value="1"/>
</dbReference>
<dbReference type="GO" id="GO:0051087">
    <property type="term" value="F:protein-folding chaperone binding"/>
    <property type="evidence" value="ECO:0007669"/>
    <property type="project" value="TreeGrafter"/>
</dbReference>
<dbReference type="GO" id="GO:0005634">
    <property type="term" value="C:nucleus"/>
    <property type="evidence" value="ECO:0007669"/>
    <property type="project" value="TreeGrafter"/>
</dbReference>
<dbReference type="Proteomes" id="UP000053641">
    <property type="component" value="Unassembled WGS sequence"/>
</dbReference>
<dbReference type="InterPro" id="IPR036869">
    <property type="entry name" value="J_dom_sf"/>
</dbReference>
<dbReference type="GO" id="GO:0044183">
    <property type="term" value="F:protein folding chaperone"/>
    <property type="evidence" value="ECO:0007669"/>
    <property type="project" value="TreeGrafter"/>
</dbReference>
<dbReference type="AlphaFoldDB" id="A0A099YV69"/>
<gene>
    <name evidence="2" type="ORF">N309_01654</name>
</gene>
<dbReference type="GO" id="GO:0005737">
    <property type="term" value="C:cytoplasm"/>
    <property type="evidence" value="ECO:0007669"/>
    <property type="project" value="TreeGrafter"/>
</dbReference>
<name>A0A099YV69_TINGU</name>
<organism evidence="2 3">
    <name type="scientific">Tinamus guttatus</name>
    <name type="common">White-throated tinamou</name>
    <dbReference type="NCBI Taxonomy" id="94827"/>
    <lineage>
        <taxon>Eukaryota</taxon>
        <taxon>Metazoa</taxon>
        <taxon>Chordata</taxon>
        <taxon>Craniata</taxon>
        <taxon>Vertebrata</taxon>
        <taxon>Euteleostomi</taxon>
        <taxon>Archelosauria</taxon>
        <taxon>Archosauria</taxon>
        <taxon>Dinosauria</taxon>
        <taxon>Saurischia</taxon>
        <taxon>Theropoda</taxon>
        <taxon>Coelurosauria</taxon>
        <taxon>Aves</taxon>
        <taxon>Palaeognathae</taxon>
        <taxon>Tinamiformes</taxon>
        <taxon>Tinamidae</taxon>
        <taxon>Tinamus</taxon>
    </lineage>
</organism>
<feature type="non-terminal residue" evidence="2">
    <location>
        <position position="1"/>
    </location>
</feature>
<dbReference type="PROSITE" id="PS50076">
    <property type="entry name" value="DNAJ_2"/>
    <property type="match status" value="1"/>
</dbReference>
<evidence type="ECO:0000313" key="2">
    <source>
        <dbReference type="EMBL" id="KGL72878.1"/>
    </source>
</evidence>
<dbReference type="STRING" id="94827.A0A099YV69"/>
<dbReference type="Gene3D" id="1.10.287.110">
    <property type="entry name" value="DnaJ domain"/>
    <property type="match status" value="1"/>
</dbReference>
<dbReference type="InterPro" id="IPR001623">
    <property type="entry name" value="DnaJ_domain"/>
</dbReference>
<dbReference type="Pfam" id="PF00226">
    <property type="entry name" value="DnaJ"/>
    <property type="match status" value="1"/>
</dbReference>